<evidence type="ECO:0000313" key="2">
    <source>
        <dbReference type="Proteomes" id="UP000476055"/>
    </source>
</evidence>
<dbReference type="RefSeq" id="WP_154495216.1">
    <property type="nucleotide sequence ID" value="NZ_VUMU01000002.1"/>
</dbReference>
<dbReference type="EMBL" id="VUMU01000002">
    <property type="protein sequence ID" value="MST57251.1"/>
    <property type="molecule type" value="Genomic_DNA"/>
</dbReference>
<dbReference type="Proteomes" id="UP000476055">
    <property type="component" value="Unassembled WGS sequence"/>
</dbReference>
<reference evidence="1 2" key="1">
    <citation type="submission" date="2019-08" db="EMBL/GenBank/DDBJ databases">
        <title>In-depth cultivation of the pig gut microbiome towards novel bacterial diversity and tailored functional studies.</title>
        <authorList>
            <person name="Wylensek D."/>
            <person name="Hitch T.C.A."/>
            <person name="Clavel T."/>
        </authorList>
    </citation>
    <scope>NUCLEOTIDE SEQUENCE [LARGE SCALE GENOMIC DNA]</scope>
    <source>
        <strain evidence="1 2">WCA3-601-WT-6H</strain>
    </source>
</reference>
<gene>
    <name evidence="1" type="ORF">FYJ59_03150</name>
</gene>
<organism evidence="1 2">
    <name type="scientific">Waltera intestinalis</name>
    <dbReference type="NCBI Taxonomy" id="2606635"/>
    <lineage>
        <taxon>Bacteria</taxon>
        <taxon>Bacillati</taxon>
        <taxon>Bacillota</taxon>
        <taxon>Clostridia</taxon>
        <taxon>Lachnospirales</taxon>
        <taxon>Lachnospiraceae</taxon>
        <taxon>Waltera</taxon>
    </lineage>
</organism>
<dbReference type="AlphaFoldDB" id="A0A6L5YG62"/>
<sequence>MPVTIIRPKPEELDPVKVRILGQAIIDTCIAAGVKPERVVRPGHPEDEPKDFFQQVYEDNVAWHERQKNKSKDPDKDKK</sequence>
<name>A0A6L5YG62_9FIRM</name>
<comment type="caution">
    <text evidence="1">The sequence shown here is derived from an EMBL/GenBank/DDBJ whole genome shotgun (WGS) entry which is preliminary data.</text>
</comment>
<keyword evidence="2" id="KW-1185">Reference proteome</keyword>
<evidence type="ECO:0000313" key="1">
    <source>
        <dbReference type="EMBL" id="MST57251.1"/>
    </source>
</evidence>
<proteinExistence type="predicted"/>
<accession>A0A6L5YG62</accession>
<protein>
    <submittedName>
        <fullName evidence="1">Uncharacterized protein</fullName>
    </submittedName>
</protein>